<dbReference type="Gene3D" id="3.40.50.300">
    <property type="entry name" value="P-loop containing nucleotide triphosphate hydrolases"/>
    <property type="match status" value="1"/>
</dbReference>
<evidence type="ECO:0000256" key="5">
    <source>
        <dbReference type="ARBA" id="ARBA00032897"/>
    </source>
</evidence>
<evidence type="ECO:0000313" key="8">
    <source>
        <dbReference type="EMBL" id="RDB71265.1"/>
    </source>
</evidence>
<organism evidence="8 9">
    <name type="scientific">Eggerthella lenta</name>
    <name type="common">Eubacterium lentum</name>
    <dbReference type="NCBI Taxonomy" id="84112"/>
    <lineage>
        <taxon>Bacteria</taxon>
        <taxon>Bacillati</taxon>
        <taxon>Actinomycetota</taxon>
        <taxon>Coriobacteriia</taxon>
        <taxon>Eggerthellales</taxon>
        <taxon>Eggerthellaceae</taxon>
        <taxon>Eggerthella</taxon>
    </lineage>
</organism>
<dbReference type="InterPro" id="IPR010488">
    <property type="entry name" value="Zeta_toxin_domain"/>
</dbReference>
<evidence type="ECO:0000313" key="9">
    <source>
        <dbReference type="Proteomes" id="UP000253970"/>
    </source>
</evidence>
<evidence type="ECO:0000256" key="1">
    <source>
        <dbReference type="ARBA" id="ARBA00009104"/>
    </source>
</evidence>
<dbReference type="InterPro" id="IPR027417">
    <property type="entry name" value="P-loop_NTPase"/>
</dbReference>
<dbReference type="AlphaFoldDB" id="A0A369MH18"/>
<reference evidence="8 9" key="1">
    <citation type="journal article" date="2018" name="Elife">
        <title>Discovery and characterization of a prevalent human gut bacterial enzyme sufficient for the inactivation of a family of plant toxins.</title>
        <authorList>
            <person name="Koppel N."/>
            <person name="Bisanz J.E."/>
            <person name="Pandelia M.E."/>
            <person name="Turnbaugh P.J."/>
            <person name="Balskus E.P."/>
        </authorList>
    </citation>
    <scope>NUCLEOTIDE SEQUENCE [LARGE SCALE GENOMIC DNA]</scope>
    <source>
        <strain evidence="8 9">W1 BHI 6</strain>
    </source>
</reference>
<dbReference type="EC" id="2.7.1.176" evidence="2"/>
<evidence type="ECO:0000256" key="3">
    <source>
        <dbReference type="ARBA" id="ARBA00022741"/>
    </source>
</evidence>
<dbReference type="PANTHER" id="PTHR39206:SF1">
    <property type="entry name" value="SLL8004 PROTEIN"/>
    <property type="match status" value="1"/>
</dbReference>
<evidence type="ECO:0000256" key="2">
    <source>
        <dbReference type="ARBA" id="ARBA00011963"/>
    </source>
</evidence>
<protein>
    <recommendedName>
        <fullName evidence="5">UDP-N-acetylglucosamine kinase</fullName>
        <ecNumber evidence="2">2.7.1.176</ecNumber>
    </recommendedName>
    <alternativeName>
        <fullName evidence="5">UDP-N-acetylglucosamine kinase</fullName>
    </alternativeName>
</protein>
<keyword evidence="3" id="KW-0547">Nucleotide-binding</keyword>
<dbReference type="SUPFAM" id="SSF52540">
    <property type="entry name" value="P-loop containing nucleoside triphosphate hydrolases"/>
    <property type="match status" value="1"/>
</dbReference>
<gene>
    <name evidence="8" type="ORF">C1875_06160</name>
</gene>
<sequence length="204" mass="22948">MSEQPFYVVFAGVNGAGKSTLFRSDFWRTGGMPATMARVNPDEILREQGGDWSNGQDQVAAGRIALRSVDEHLAARRSFNQETTLAGHRTLRTMAEAREKGYRVFLFYIGLANEGIALQRIERRVQAGGHDIDEALVRKRYRASLANLSKALPYCEEAHVLDNTVAFKRIALWHRNTLAWWGASKSVGAWLPEAIADESLWRRS</sequence>
<dbReference type="Pfam" id="PF06414">
    <property type="entry name" value="Zeta_toxin"/>
    <property type="match status" value="1"/>
</dbReference>
<accession>A0A369MH18</accession>
<evidence type="ECO:0000256" key="4">
    <source>
        <dbReference type="ARBA" id="ARBA00022840"/>
    </source>
</evidence>
<comment type="catalytic activity">
    <reaction evidence="6">
        <text>UDP-N-acetyl-alpha-D-glucosamine + ATP = UDP-N-acetyl-alpha-D-glucosamine 3'-phosphate + ADP + H(+)</text>
        <dbReference type="Rhea" id="RHEA:32671"/>
        <dbReference type="ChEBI" id="CHEBI:15378"/>
        <dbReference type="ChEBI" id="CHEBI:30616"/>
        <dbReference type="ChEBI" id="CHEBI:57705"/>
        <dbReference type="ChEBI" id="CHEBI:64353"/>
        <dbReference type="ChEBI" id="CHEBI:456216"/>
        <dbReference type="EC" id="2.7.1.176"/>
    </reaction>
</comment>
<evidence type="ECO:0000259" key="7">
    <source>
        <dbReference type="Pfam" id="PF06414"/>
    </source>
</evidence>
<dbReference type="Proteomes" id="UP000253970">
    <property type="component" value="Unassembled WGS sequence"/>
</dbReference>
<dbReference type="GO" id="GO:0016301">
    <property type="term" value="F:kinase activity"/>
    <property type="evidence" value="ECO:0007669"/>
    <property type="project" value="InterPro"/>
</dbReference>
<proteinExistence type="inferred from homology"/>
<dbReference type="EMBL" id="PPTU01000007">
    <property type="protein sequence ID" value="RDB71265.1"/>
    <property type="molecule type" value="Genomic_DNA"/>
</dbReference>
<comment type="similarity">
    <text evidence="1">Belongs to the zeta toxin family.</text>
</comment>
<keyword evidence="4" id="KW-0067">ATP-binding</keyword>
<comment type="caution">
    <text evidence="8">The sequence shown here is derived from an EMBL/GenBank/DDBJ whole genome shotgun (WGS) entry which is preliminary data.</text>
</comment>
<dbReference type="PANTHER" id="PTHR39206">
    <property type="entry name" value="SLL8004 PROTEIN"/>
    <property type="match status" value="1"/>
</dbReference>
<dbReference type="RefSeq" id="WP_114533572.1">
    <property type="nucleotide sequence ID" value="NZ_JADNER010000006.1"/>
</dbReference>
<evidence type="ECO:0000256" key="6">
    <source>
        <dbReference type="ARBA" id="ARBA00048178"/>
    </source>
</evidence>
<dbReference type="GO" id="GO:0005524">
    <property type="term" value="F:ATP binding"/>
    <property type="evidence" value="ECO:0007669"/>
    <property type="project" value="UniProtKB-KW"/>
</dbReference>
<feature type="domain" description="Zeta toxin" evidence="7">
    <location>
        <begin position="3"/>
        <end position="162"/>
    </location>
</feature>
<name>A0A369MH18_EGGLN</name>